<dbReference type="HAMAP" id="MF_00316">
    <property type="entry name" value="MobA"/>
    <property type="match status" value="1"/>
</dbReference>
<evidence type="ECO:0000256" key="5">
    <source>
        <dbReference type="ARBA" id="ARBA00022842"/>
    </source>
</evidence>
<feature type="binding site" evidence="8">
    <location>
        <position position="102"/>
    </location>
    <ligand>
        <name>Mg(2+)</name>
        <dbReference type="ChEBI" id="CHEBI:18420"/>
    </ligand>
</feature>
<feature type="binding site" evidence="8">
    <location>
        <position position="102"/>
    </location>
    <ligand>
        <name>GTP</name>
        <dbReference type="ChEBI" id="CHEBI:37565"/>
    </ligand>
</feature>
<protein>
    <recommendedName>
        <fullName evidence="8">Probable molybdenum cofactor guanylyltransferase</fullName>
        <shortName evidence="8">MoCo guanylyltransferase</shortName>
        <ecNumber evidence="8">2.7.7.77</ecNumber>
    </recommendedName>
    <alternativeName>
        <fullName evidence="8">GTP:molybdopterin guanylyltransferase</fullName>
    </alternativeName>
    <alternativeName>
        <fullName evidence="8">Mo-MPT guanylyltransferase</fullName>
    </alternativeName>
    <alternativeName>
        <fullName evidence="8">Molybdopterin guanylyltransferase</fullName>
    </alternativeName>
    <alternativeName>
        <fullName evidence="8">Molybdopterin-guanine dinucleotide synthase</fullName>
        <shortName evidence="8">MGD synthase</shortName>
    </alternativeName>
</protein>
<dbReference type="InterPro" id="IPR029044">
    <property type="entry name" value="Nucleotide-diphossugar_trans"/>
</dbReference>
<dbReference type="EMBL" id="JAMPKM010000003">
    <property type="protein sequence ID" value="MEP0817108.1"/>
    <property type="molecule type" value="Genomic_DNA"/>
</dbReference>
<feature type="domain" description="MobA-like NTP transferase" evidence="9">
    <location>
        <begin position="5"/>
        <end position="166"/>
    </location>
</feature>
<comment type="domain">
    <text evidence="8">The N-terminal domain determines nucleotide recognition and specific binding, while the C-terminal domain determines the specific binding to the target protein.</text>
</comment>
<evidence type="ECO:0000256" key="4">
    <source>
        <dbReference type="ARBA" id="ARBA00022741"/>
    </source>
</evidence>
<evidence type="ECO:0000256" key="6">
    <source>
        <dbReference type="ARBA" id="ARBA00023134"/>
    </source>
</evidence>
<keyword evidence="3 8" id="KW-0479">Metal-binding</keyword>
<name>A0ABV0J5Q0_9CYAN</name>
<dbReference type="PANTHER" id="PTHR19136">
    <property type="entry name" value="MOLYBDENUM COFACTOR GUANYLYLTRANSFERASE"/>
    <property type="match status" value="1"/>
</dbReference>
<comment type="catalytic activity">
    <reaction evidence="8">
        <text>Mo-molybdopterin + GTP + H(+) = Mo-molybdopterin guanine dinucleotide + diphosphate</text>
        <dbReference type="Rhea" id="RHEA:34243"/>
        <dbReference type="ChEBI" id="CHEBI:15378"/>
        <dbReference type="ChEBI" id="CHEBI:33019"/>
        <dbReference type="ChEBI" id="CHEBI:37565"/>
        <dbReference type="ChEBI" id="CHEBI:71302"/>
        <dbReference type="ChEBI" id="CHEBI:71310"/>
        <dbReference type="EC" id="2.7.7.77"/>
    </reaction>
</comment>
<comment type="caution">
    <text evidence="8">Lacks conserved residue(s) required for the propagation of feature annotation.</text>
</comment>
<comment type="subcellular location">
    <subcellularLocation>
        <location evidence="8">Cytoplasm</location>
    </subcellularLocation>
</comment>
<proteinExistence type="inferred from homology"/>
<gene>
    <name evidence="8" type="primary">mobA</name>
    <name evidence="10" type="ORF">NC998_08355</name>
</gene>
<keyword evidence="10" id="KW-0548">Nucleotidyltransferase</keyword>
<keyword evidence="11" id="KW-1185">Reference proteome</keyword>
<keyword evidence="4 8" id="KW-0547">Nucleotide-binding</keyword>
<comment type="similarity">
    <text evidence="8">Belongs to the MobA family.</text>
</comment>
<organism evidence="10 11">
    <name type="scientific">Trichocoleus desertorum GB2-A4</name>
    <dbReference type="NCBI Taxonomy" id="2933944"/>
    <lineage>
        <taxon>Bacteria</taxon>
        <taxon>Bacillati</taxon>
        <taxon>Cyanobacteriota</taxon>
        <taxon>Cyanophyceae</taxon>
        <taxon>Leptolyngbyales</taxon>
        <taxon>Trichocoleusaceae</taxon>
        <taxon>Trichocoleus</taxon>
    </lineage>
</organism>
<accession>A0ABV0J5Q0</accession>
<comment type="caution">
    <text evidence="10">The sequence shown here is derived from an EMBL/GenBank/DDBJ whole genome shotgun (WGS) entry which is preliminary data.</text>
</comment>
<evidence type="ECO:0000256" key="3">
    <source>
        <dbReference type="ARBA" id="ARBA00022723"/>
    </source>
</evidence>
<dbReference type="Gene3D" id="3.90.550.10">
    <property type="entry name" value="Spore Coat Polysaccharide Biosynthesis Protein SpsA, Chain A"/>
    <property type="match status" value="1"/>
</dbReference>
<keyword evidence="6 8" id="KW-0342">GTP-binding</keyword>
<dbReference type="Proteomes" id="UP001464891">
    <property type="component" value="Unassembled WGS sequence"/>
</dbReference>
<keyword evidence="5 8" id="KW-0460">Magnesium</keyword>
<evidence type="ECO:0000259" key="9">
    <source>
        <dbReference type="Pfam" id="PF12804"/>
    </source>
</evidence>
<keyword evidence="1 8" id="KW-0963">Cytoplasm</keyword>
<sequence length="195" mass="21818">MSLAAIVLAGGQSSRMGQDKALIPVQGVPLLRHVCDVAAECTNEIYVVTPWPQRYRELLPNTCRFVQERPLHQDIHPQGPLVGFAQGLAQVQTDWVLLLACDLPRLRGEVLQGWAQQLDTVPELAIAFVPYHAQGWDPLCGFYRRSCLPLLNAFISRGGRSFQRWLDHNEVQAIPDADKHMLFNCNTPNDLAALN</sequence>
<dbReference type="RefSeq" id="WP_190439710.1">
    <property type="nucleotide sequence ID" value="NZ_JAMPKM010000003.1"/>
</dbReference>
<dbReference type="GO" id="GO:0061603">
    <property type="term" value="F:molybdenum cofactor guanylyltransferase activity"/>
    <property type="evidence" value="ECO:0007669"/>
    <property type="project" value="UniProtKB-EC"/>
</dbReference>
<dbReference type="CDD" id="cd02503">
    <property type="entry name" value="MobA"/>
    <property type="match status" value="1"/>
</dbReference>
<evidence type="ECO:0000256" key="7">
    <source>
        <dbReference type="ARBA" id="ARBA00023150"/>
    </source>
</evidence>
<dbReference type="NCBIfam" id="NF002741">
    <property type="entry name" value="PRK02726.1"/>
    <property type="match status" value="1"/>
</dbReference>
<evidence type="ECO:0000256" key="8">
    <source>
        <dbReference type="HAMAP-Rule" id="MF_00316"/>
    </source>
</evidence>
<evidence type="ECO:0000313" key="10">
    <source>
        <dbReference type="EMBL" id="MEP0817108.1"/>
    </source>
</evidence>
<dbReference type="SUPFAM" id="SSF53448">
    <property type="entry name" value="Nucleotide-diphospho-sugar transferases"/>
    <property type="match status" value="1"/>
</dbReference>
<feature type="binding site" evidence="8">
    <location>
        <position position="74"/>
    </location>
    <ligand>
        <name>GTP</name>
        <dbReference type="ChEBI" id="CHEBI:37565"/>
    </ligand>
</feature>
<comment type="cofactor">
    <cofactor evidence="8">
        <name>Mg(2+)</name>
        <dbReference type="ChEBI" id="CHEBI:18420"/>
    </cofactor>
</comment>
<dbReference type="InterPro" id="IPR025877">
    <property type="entry name" value="MobA-like_NTP_Trfase"/>
</dbReference>
<evidence type="ECO:0000313" key="11">
    <source>
        <dbReference type="Proteomes" id="UP001464891"/>
    </source>
</evidence>
<evidence type="ECO:0000256" key="1">
    <source>
        <dbReference type="ARBA" id="ARBA00022490"/>
    </source>
</evidence>
<keyword evidence="7 8" id="KW-0501">Molybdenum cofactor biosynthesis</keyword>
<keyword evidence="2 8" id="KW-0808">Transferase</keyword>
<dbReference type="Pfam" id="PF12804">
    <property type="entry name" value="NTP_transf_3"/>
    <property type="match status" value="1"/>
</dbReference>
<reference evidence="10 11" key="1">
    <citation type="submission" date="2022-04" db="EMBL/GenBank/DDBJ databases">
        <title>Positive selection, recombination, and allopatry shape intraspecific diversity of widespread and dominant cyanobacteria.</title>
        <authorList>
            <person name="Wei J."/>
            <person name="Shu W."/>
            <person name="Hu C."/>
        </authorList>
    </citation>
    <scope>NUCLEOTIDE SEQUENCE [LARGE SCALE GENOMIC DNA]</scope>
    <source>
        <strain evidence="10 11">GB2-A4</strain>
    </source>
</reference>
<dbReference type="PANTHER" id="PTHR19136:SF81">
    <property type="entry name" value="MOLYBDENUM COFACTOR GUANYLYLTRANSFERASE"/>
    <property type="match status" value="1"/>
</dbReference>
<evidence type="ECO:0000256" key="2">
    <source>
        <dbReference type="ARBA" id="ARBA00022679"/>
    </source>
</evidence>
<comment type="function">
    <text evidence="8">Transfers a GMP moiety from GTP to Mo-molybdopterin (Mo-MPT) cofactor (Moco or molybdenum cofactor) to form Mo-molybdopterin guanine dinucleotide (Mo-MGD) cofactor.</text>
</comment>
<dbReference type="InterPro" id="IPR013482">
    <property type="entry name" value="Molybde_CF_guanTrfase"/>
</dbReference>
<feature type="binding site" evidence="8">
    <location>
        <begin position="8"/>
        <end position="10"/>
    </location>
    <ligand>
        <name>GTP</name>
        <dbReference type="ChEBI" id="CHEBI:37565"/>
    </ligand>
</feature>
<dbReference type="EC" id="2.7.7.77" evidence="8"/>
<feature type="binding site" evidence="8">
    <location>
        <position position="20"/>
    </location>
    <ligand>
        <name>GTP</name>
        <dbReference type="ChEBI" id="CHEBI:37565"/>
    </ligand>
</feature>